<dbReference type="AlphaFoldDB" id="A0A975BW77"/>
<gene>
    <name evidence="6" type="ORF">dnm_084980</name>
</gene>
<dbReference type="EMBL" id="CP061800">
    <property type="protein sequence ID" value="QTA92418.1"/>
    <property type="molecule type" value="Genomic_DNA"/>
</dbReference>
<dbReference type="Proteomes" id="UP000663722">
    <property type="component" value="Chromosome"/>
</dbReference>
<keyword evidence="4" id="KW-0411">Iron-sulfur</keyword>
<reference evidence="6" key="1">
    <citation type="journal article" date="2021" name="Microb. Physiol.">
        <title>Proteogenomic Insights into the Physiology of Marine, Sulfate-Reducing, Filamentous Desulfonema limicola and Desulfonema magnum.</title>
        <authorList>
            <person name="Schnaars V."/>
            <person name="Wohlbrand L."/>
            <person name="Scheve S."/>
            <person name="Hinrichs C."/>
            <person name="Reinhardt R."/>
            <person name="Rabus R."/>
        </authorList>
    </citation>
    <scope>NUCLEOTIDE SEQUENCE</scope>
    <source>
        <strain evidence="6">4be13</strain>
    </source>
</reference>
<dbReference type="Pfam" id="PF02662">
    <property type="entry name" value="FlpD"/>
    <property type="match status" value="1"/>
</dbReference>
<evidence type="ECO:0000256" key="4">
    <source>
        <dbReference type="ARBA" id="ARBA00023014"/>
    </source>
</evidence>
<dbReference type="GO" id="GO:0016491">
    <property type="term" value="F:oxidoreductase activity"/>
    <property type="evidence" value="ECO:0007669"/>
    <property type="project" value="UniProtKB-KW"/>
</dbReference>
<dbReference type="GO" id="GO:0046872">
    <property type="term" value="F:metal ion binding"/>
    <property type="evidence" value="ECO:0007669"/>
    <property type="project" value="UniProtKB-KW"/>
</dbReference>
<evidence type="ECO:0000259" key="5">
    <source>
        <dbReference type="Pfam" id="PF02662"/>
    </source>
</evidence>
<evidence type="ECO:0000256" key="1">
    <source>
        <dbReference type="ARBA" id="ARBA00022723"/>
    </source>
</evidence>
<evidence type="ECO:0000313" key="7">
    <source>
        <dbReference type="Proteomes" id="UP000663722"/>
    </source>
</evidence>
<name>A0A975BW77_9BACT</name>
<proteinExistence type="predicted"/>
<accession>A0A975BW77</accession>
<protein>
    <submittedName>
        <fullName evidence="6">Methyl-viologen-reducing hydrogenase domain-containing protein</fullName>
    </submittedName>
</protein>
<evidence type="ECO:0000256" key="3">
    <source>
        <dbReference type="ARBA" id="ARBA00023004"/>
    </source>
</evidence>
<evidence type="ECO:0000256" key="2">
    <source>
        <dbReference type="ARBA" id="ARBA00023002"/>
    </source>
</evidence>
<dbReference type="InterPro" id="IPR003813">
    <property type="entry name" value="MvhD/FlpD"/>
</dbReference>
<keyword evidence="1" id="KW-0479">Metal-binding</keyword>
<organism evidence="6 7">
    <name type="scientific">Desulfonema magnum</name>
    <dbReference type="NCBI Taxonomy" id="45655"/>
    <lineage>
        <taxon>Bacteria</taxon>
        <taxon>Pseudomonadati</taxon>
        <taxon>Thermodesulfobacteriota</taxon>
        <taxon>Desulfobacteria</taxon>
        <taxon>Desulfobacterales</taxon>
        <taxon>Desulfococcaceae</taxon>
        <taxon>Desulfonema</taxon>
    </lineage>
</organism>
<dbReference type="KEGG" id="dmm:dnm_084980"/>
<evidence type="ECO:0000313" key="6">
    <source>
        <dbReference type="EMBL" id="QTA92418.1"/>
    </source>
</evidence>
<keyword evidence="2" id="KW-0560">Oxidoreductase</keyword>
<keyword evidence="3" id="KW-0408">Iron</keyword>
<keyword evidence="7" id="KW-1185">Reference proteome</keyword>
<feature type="domain" description="F420-non-reducing hydrogenase iron-sulfur subunit D" evidence="5">
    <location>
        <begin position="1"/>
        <end position="36"/>
    </location>
</feature>
<sequence length="49" mass="5433">MGIEPGRLHFSWVSSAEATKFIEVVNEVTEAVRALGPHDNFVKHMPKVA</sequence>
<dbReference type="GO" id="GO:0051536">
    <property type="term" value="F:iron-sulfur cluster binding"/>
    <property type="evidence" value="ECO:0007669"/>
    <property type="project" value="UniProtKB-KW"/>
</dbReference>